<keyword evidence="9" id="KW-1185">Reference proteome</keyword>
<dbReference type="AlphaFoldDB" id="A0A6A5Y9F2"/>
<dbReference type="GeneID" id="54290051"/>
<gene>
    <name evidence="8" type="ORF">BU24DRAFT_470216</name>
</gene>
<dbReference type="InterPro" id="IPR049892">
    <property type="entry name" value="AA9"/>
</dbReference>
<dbReference type="PANTHER" id="PTHR33353:SF19">
    <property type="entry name" value="GLYCOSYLHYDROLASE FAMILY 61-8 PROTEIN"/>
    <property type="match status" value="1"/>
</dbReference>
<evidence type="ECO:0000256" key="5">
    <source>
        <dbReference type="RuleBase" id="RU368122"/>
    </source>
</evidence>
<name>A0A6A5Y9F2_9PLEO</name>
<keyword evidence="5" id="KW-0136">Cellulose degradation</keyword>
<dbReference type="GO" id="GO:0030245">
    <property type="term" value="P:cellulose catabolic process"/>
    <property type="evidence" value="ECO:0007669"/>
    <property type="project" value="UniProtKB-UniRule"/>
</dbReference>
<comment type="domain">
    <text evidence="5">Has a modular structure: an endo-beta-1,4-glucanase catalytic module at the N-terminus, a linker rich in serines and threonines, and a C-terminal carbohydrate-binding module (CBM).</text>
</comment>
<proteinExistence type="predicted"/>
<dbReference type="Gene3D" id="2.70.50.70">
    <property type="match status" value="1"/>
</dbReference>
<dbReference type="GO" id="GO:0004497">
    <property type="term" value="F:monooxygenase activity"/>
    <property type="evidence" value="ECO:0007669"/>
    <property type="project" value="UniProtKB-KW"/>
</dbReference>
<evidence type="ECO:0000256" key="2">
    <source>
        <dbReference type="ARBA" id="ARBA00004613"/>
    </source>
</evidence>
<evidence type="ECO:0000313" key="9">
    <source>
        <dbReference type="Proteomes" id="UP000799778"/>
    </source>
</evidence>
<comment type="cofactor">
    <cofactor evidence="1">
        <name>Cu(2+)</name>
        <dbReference type="ChEBI" id="CHEBI:29036"/>
    </cofactor>
</comment>
<sequence>MMSSSAIPLVLLLATIVKGHGGGMHYIIDGVIHDGYDSRVRNNEKGTIQRSWTWDSIPWEENEWWSNIPALTCGANGTAWEKSYHAPHRAGSIVSINYTHPELPDYRFGHQHGPMCAYLAACPDEGCEKVDIHAPIWFKIFEKGLKNGTWLDGYWYMKDVESGANLDVQTPKSLRPGKYLLKHDMHNLETGFNQYFTNCVQLDISGEGDKLPAKEKLVSFPQAYDKDWGVSFPPKGSGAEWFYTKKNNEVVYPLPGPPIWEG</sequence>
<evidence type="ECO:0000259" key="7">
    <source>
        <dbReference type="Pfam" id="PF03443"/>
    </source>
</evidence>
<evidence type="ECO:0000256" key="1">
    <source>
        <dbReference type="ARBA" id="ARBA00001973"/>
    </source>
</evidence>
<dbReference type="EMBL" id="ML978066">
    <property type="protein sequence ID" value="KAF2021440.1"/>
    <property type="molecule type" value="Genomic_DNA"/>
</dbReference>
<keyword evidence="5" id="KW-0624">Polysaccharide degradation</keyword>
<dbReference type="GO" id="GO:0030248">
    <property type="term" value="F:cellulose binding"/>
    <property type="evidence" value="ECO:0007669"/>
    <property type="project" value="UniProtKB-UniRule"/>
</dbReference>
<accession>A0A6A5Y9F2</accession>
<evidence type="ECO:0000313" key="8">
    <source>
        <dbReference type="EMBL" id="KAF2021440.1"/>
    </source>
</evidence>
<comment type="catalytic activity">
    <reaction evidence="5">
        <text>[(1-&gt;4)-beta-D-glucosyl]n+m + reduced acceptor + O2 = 4-dehydro-beta-D-glucosyl-[(1-&gt;4)-beta-D-glucosyl]n-1 + [(1-&gt;4)-beta-D-glucosyl]m + acceptor + H2O.</text>
        <dbReference type="EC" id="1.14.99.56"/>
    </reaction>
</comment>
<dbReference type="GO" id="GO:0008810">
    <property type="term" value="F:cellulase activity"/>
    <property type="evidence" value="ECO:0007669"/>
    <property type="project" value="UniProtKB-UniRule"/>
</dbReference>
<evidence type="ECO:0000256" key="6">
    <source>
        <dbReference type="SAM" id="SignalP"/>
    </source>
</evidence>
<dbReference type="InterPro" id="IPR005103">
    <property type="entry name" value="AA9_LPMO"/>
</dbReference>
<dbReference type="RefSeq" id="XP_033389779.1">
    <property type="nucleotide sequence ID" value="XM_033532654.1"/>
</dbReference>
<dbReference type="Proteomes" id="UP000799778">
    <property type="component" value="Unassembled WGS sequence"/>
</dbReference>
<keyword evidence="8" id="KW-0503">Monooxygenase</keyword>
<comment type="function">
    <text evidence="5">Lytic polysaccharide monooxygenase (LMPO) that depolymerizes crystalline and amorphous polysaccharides via the oxidation of scissile alpha- or beta-(1-4)-glycosidic bonds, yielding C1 and/or C4 oxidation products. Catalysis by LPMOs requires the reduction of the active-site copper from Cu(II) to Cu(I) by a reducing agent and H(2)O(2) or O(2) as a cosubstrate.</text>
</comment>
<keyword evidence="6" id="KW-0732">Signal</keyword>
<dbReference type="EC" id="1.14.99.56" evidence="5"/>
<dbReference type="Pfam" id="PF03443">
    <property type="entry name" value="AA9"/>
    <property type="match status" value="1"/>
</dbReference>
<feature type="domain" description="Auxiliary Activity family 9 catalytic" evidence="7">
    <location>
        <begin position="25"/>
        <end position="227"/>
    </location>
</feature>
<organism evidence="8 9">
    <name type="scientific">Aaosphaeria arxii CBS 175.79</name>
    <dbReference type="NCBI Taxonomy" id="1450172"/>
    <lineage>
        <taxon>Eukaryota</taxon>
        <taxon>Fungi</taxon>
        <taxon>Dikarya</taxon>
        <taxon>Ascomycota</taxon>
        <taxon>Pezizomycotina</taxon>
        <taxon>Dothideomycetes</taxon>
        <taxon>Pleosporomycetidae</taxon>
        <taxon>Pleosporales</taxon>
        <taxon>Pleosporales incertae sedis</taxon>
        <taxon>Aaosphaeria</taxon>
    </lineage>
</organism>
<keyword evidence="8" id="KW-0560">Oxidoreductase</keyword>
<dbReference type="GO" id="GO:0005576">
    <property type="term" value="C:extracellular region"/>
    <property type="evidence" value="ECO:0007669"/>
    <property type="project" value="UniProtKB-SubCell"/>
</dbReference>
<keyword evidence="3 5" id="KW-0964">Secreted</keyword>
<dbReference type="OrthoDB" id="4849160at2759"/>
<evidence type="ECO:0000256" key="4">
    <source>
        <dbReference type="ARBA" id="ARBA00023157"/>
    </source>
</evidence>
<reference evidence="8" key="1">
    <citation type="journal article" date="2020" name="Stud. Mycol.">
        <title>101 Dothideomycetes genomes: a test case for predicting lifestyles and emergence of pathogens.</title>
        <authorList>
            <person name="Haridas S."/>
            <person name="Albert R."/>
            <person name="Binder M."/>
            <person name="Bloem J."/>
            <person name="Labutti K."/>
            <person name="Salamov A."/>
            <person name="Andreopoulos B."/>
            <person name="Baker S."/>
            <person name="Barry K."/>
            <person name="Bills G."/>
            <person name="Bluhm B."/>
            <person name="Cannon C."/>
            <person name="Castanera R."/>
            <person name="Culley D."/>
            <person name="Daum C."/>
            <person name="Ezra D."/>
            <person name="Gonzalez J."/>
            <person name="Henrissat B."/>
            <person name="Kuo A."/>
            <person name="Liang C."/>
            <person name="Lipzen A."/>
            <person name="Lutzoni F."/>
            <person name="Magnuson J."/>
            <person name="Mondo S."/>
            <person name="Nolan M."/>
            <person name="Ohm R."/>
            <person name="Pangilinan J."/>
            <person name="Park H.-J."/>
            <person name="Ramirez L."/>
            <person name="Alfaro M."/>
            <person name="Sun H."/>
            <person name="Tritt A."/>
            <person name="Yoshinaga Y."/>
            <person name="Zwiers L.-H."/>
            <person name="Turgeon B."/>
            <person name="Goodwin S."/>
            <person name="Spatafora J."/>
            <person name="Crous P."/>
            <person name="Grigoriev I."/>
        </authorList>
    </citation>
    <scope>NUCLEOTIDE SEQUENCE</scope>
    <source>
        <strain evidence="8">CBS 175.79</strain>
    </source>
</reference>
<keyword evidence="5" id="KW-0119">Carbohydrate metabolism</keyword>
<dbReference type="PANTHER" id="PTHR33353">
    <property type="entry name" value="PUTATIVE (AFU_ORTHOLOGUE AFUA_1G12560)-RELATED"/>
    <property type="match status" value="1"/>
</dbReference>
<evidence type="ECO:0000256" key="3">
    <source>
        <dbReference type="ARBA" id="ARBA00022525"/>
    </source>
</evidence>
<keyword evidence="4 5" id="KW-1015">Disulfide bond</keyword>
<feature type="signal peptide" evidence="6">
    <location>
        <begin position="1"/>
        <end position="21"/>
    </location>
</feature>
<protein>
    <recommendedName>
        <fullName evidence="5">AA9 family lytic polysaccharide monooxygenase</fullName>
        <ecNumber evidence="5">1.14.99.56</ecNumber>
    </recommendedName>
    <alternativeName>
        <fullName evidence="5">Endo-beta-1,4-glucanase</fullName>
    </alternativeName>
    <alternativeName>
        <fullName evidence="5">Glycosyl hydrolase 61 family protein</fullName>
    </alternativeName>
</protein>
<comment type="subcellular location">
    <subcellularLocation>
        <location evidence="2 5">Secreted</location>
    </subcellularLocation>
</comment>
<feature type="chain" id="PRO_5025462876" description="AA9 family lytic polysaccharide monooxygenase" evidence="6">
    <location>
        <begin position="22"/>
        <end position="262"/>
    </location>
</feature>